<dbReference type="EMBL" id="UYYA01004542">
    <property type="protein sequence ID" value="VDM62363.1"/>
    <property type="molecule type" value="Genomic_DNA"/>
</dbReference>
<dbReference type="OrthoDB" id="5829828at2759"/>
<protein>
    <submittedName>
        <fullName evidence="1 3">Uncharacterized protein</fullName>
    </submittedName>
</protein>
<keyword evidence="2" id="KW-1185">Reference proteome</keyword>
<organism evidence="3">
    <name type="scientific">Angiostrongylus costaricensis</name>
    <name type="common">Nematode worm</name>
    <dbReference type="NCBI Taxonomy" id="334426"/>
    <lineage>
        <taxon>Eukaryota</taxon>
        <taxon>Metazoa</taxon>
        <taxon>Ecdysozoa</taxon>
        <taxon>Nematoda</taxon>
        <taxon>Chromadorea</taxon>
        <taxon>Rhabditida</taxon>
        <taxon>Rhabditina</taxon>
        <taxon>Rhabditomorpha</taxon>
        <taxon>Strongyloidea</taxon>
        <taxon>Metastrongylidae</taxon>
        <taxon>Angiostrongylus</taxon>
    </lineage>
</organism>
<gene>
    <name evidence="1" type="ORF">ACOC_LOCUS10778</name>
</gene>
<accession>A0A0R3PX25</accession>
<evidence type="ECO:0000313" key="1">
    <source>
        <dbReference type="EMBL" id="VDM62363.1"/>
    </source>
</evidence>
<sequence>MENSPLIGSHVVGKAFREERPFRRAPVPRLAVQMMFTWIGDEGVDIGFMRLSMYTTPGLLAILKIKSPPFLVLFLDDGLDRFSNPNTDRVSAYSIAAASDSDFGECF</sequence>
<dbReference type="Proteomes" id="UP000267027">
    <property type="component" value="Unassembled WGS sequence"/>
</dbReference>
<name>A0A0R3PX25_ANGCS</name>
<reference evidence="1 2" key="2">
    <citation type="submission" date="2018-11" db="EMBL/GenBank/DDBJ databases">
        <authorList>
            <consortium name="Pathogen Informatics"/>
        </authorList>
    </citation>
    <scope>NUCLEOTIDE SEQUENCE [LARGE SCALE GENOMIC DNA]</scope>
    <source>
        <strain evidence="1 2">Costa Rica</strain>
    </source>
</reference>
<dbReference type="AlphaFoldDB" id="A0A0R3PX25"/>
<proteinExistence type="predicted"/>
<dbReference type="WBParaSite" id="ACOC_0001077701-mRNA-1">
    <property type="protein sequence ID" value="ACOC_0001077701-mRNA-1"/>
    <property type="gene ID" value="ACOC_0001077701"/>
</dbReference>
<evidence type="ECO:0000313" key="2">
    <source>
        <dbReference type="Proteomes" id="UP000267027"/>
    </source>
</evidence>
<reference evidence="3" key="1">
    <citation type="submission" date="2017-02" db="UniProtKB">
        <authorList>
            <consortium name="WormBaseParasite"/>
        </authorList>
    </citation>
    <scope>IDENTIFICATION</scope>
</reference>
<evidence type="ECO:0000313" key="3">
    <source>
        <dbReference type="WBParaSite" id="ACOC_0001077701-mRNA-1"/>
    </source>
</evidence>